<dbReference type="Gene3D" id="4.10.320.10">
    <property type="entry name" value="E3-binding domain"/>
    <property type="match status" value="1"/>
</dbReference>
<sequence>MAGAERLSSMAQRVQVVLEDDLDGGKADETVIFGLDGTTYEIDLSKKNAAKLRDALSGYVGSARRVSGRRGAAGRARGRGRSASDSADIRAWAKENGYEVSERGRISAEVRAAYNEAK</sequence>
<feature type="domain" description="Lsr2 dimerization" evidence="2">
    <location>
        <begin position="10"/>
        <end position="66"/>
    </location>
</feature>
<dbReference type="Pfam" id="PF11774">
    <property type="entry name" value="Lsr2"/>
    <property type="match status" value="1"/>
</dbReference>
<evidence type="ECO:0000313" key="5">
    <source>
        <dbReference type="Proteomes" id="UP000295573"/>
    </source>
</evidence>
<protein>
    <submittedName>
        <fullName evidence="4">Lsr2 protein</fullName>
    </submittedName>
</protein>
<dbReference type="EMBL" id="SLWR01000003">
    <property type="protein sequence ID" value="TCO49203.1"/>
    <property type="molecule type" value="Genomic_DNA"/>
</dbReference>
<dbReference type="AlphaFoldDB" id="A0A4R2IUF8"/>
<comment type="caution">
    <text evidence="4">The sequence shown here is derived from an EMBL/GenBank/DDBJ whole genome shotgun (WGS) entry which is preliminary data.</text>
</comment>
<dbReference type="Gene3D" id="3.30.60.230">
    <property type="entry name" value="Lsr2, dimerization domain"/>
    <property type="match status" value="1"/>
</dbReference>
<gene>
    <name evidence="4" type="ORF">EV646_103181</name>
</gene>
<feature type="domain" description="Lsr2 DNA-binding" evidence="3">
    <location>
        <begin position="82"/>
        <end position="117"/>
    </location>
</feature>
<organism evidence="4 5">
    <name type="scientific">Kribbella antiqua</name>
    <dbReference type="NCBI Taxonomy" id="2512217"/>
    <lineage>
        <taxon>Bacteria</taxon>
        <taxon>Bacillati</taxon>
        <taxon>Actinomycetota</taxon>
        <taxon>Actinomycetes</taxon>
        <taxon>Propionibacteriales</taxon>
        <taxon>Kribbellaceae</taxon>
        <taxon>Kribbella</taxon>
    </lineage>
</organism>
<name>A0A4R2IUF8_9ACTN</name>
<dbReference type="GO" id="GO:0003677">
    <property type="term" value="F:DNA binding"/>
    <property type="evidence" value="ECO:0007669"/>
    <property type="project" value="UniProtKB-KW"/>
</dbReference>
<accession>A0A4R2IUF8</accession>
<dbReference type="InterPro" id="IPR024412">
    <property type="entry name" value="Lsr2_dim_dom"/>
</dbReference>
<evidence type="ECO:0000259" key="3">
    <source>
        <dbReference type="Pfam" id="PF23359"/>
    </source>
</evidence>
<dbReference type="Proteomes" id="UP000295573">
    <property type="component" value="Unassembled WGS sequence"/>
</dbReference>
<dbReference type="Pfam" id="PF23359">
    <property type="entry name" value="Lsr2_DNA-bd"/>
    <property type="match status" value="1"/>
</dbReference>
<dbReference type="InterPro" id="IPR055370">
    <property type="entry name" value="Lsr2_DNA-bd"/>
</dbReference>
<evidence type="ECO:0000313" key="4">
    <source>
        <dbReference type="EMBL" id="TCO49203.1"/>
    </source>
</evidence>
<dbReference type="InterPro" id="IPR042261">
    <property type="entry name" value="Lsr2-like_dimerization"/>
</dbReference>
<keyword evidence="5" id="KW-1185">Reference proteome</keyword>
<evidence type="ECO:0000256" key="1">
    <source>
        <dbReference type="ARBA" id="ARBA00023125"/>
    </source>
</evidence>
<keyword evidence="1" id="KW-0238">DNA-binding</keyword>
<evidence type="ECO:0000259" key="2">
    <source>
        <dbReference type="Pfam" id="PF11774"/>
    </source>
</evidence>
<dbReference type="GO" id="GO:0016746">
    <property type="term" value="F:acyltransferase activity"/>
    <property type="evidence" value="ECO:0007669"/>
    <property type="project" value="InterPro"/>
</dbReference>
<dbReference type="InterPro" id="IPR036625">
    <property type="entry name" value="E3-bd_dom_sf"/>
</dbReference>
<reference evidence="4 5" key="1">
    <citation type="journal article" date="2015" name="Stand. Genomic Sci.">
        <title>Genomic Encyclopedia of Bacterial and Archaeal Type Strains, Phase III: the genomes of soil and plant-associated and newly described type strains.</title>
        <authorList>
            <person name="Whitman W.B."/>
            <person name="Woyke T."/>
            <person name="Klenk H.P."/>
            <person name="Zhou Y."/>
            <person name="Lilburn T.G."/>
            <person name="Beck B.J."/>
            <person name="De Vos P."/>
            <person name="Vandamme P."/>
            <person name="Eisen J.A."/>
            <person name="Garrity G."/>
            <person name="Hugenholtz P."/>
            <person name="Kyrpides N.C."/>
        </authorList>
    </citation>
    <scope>NUCLEOTIDE SEQUENCE [LARGE SCALE GENOMIC DNA]</scope>
    <source>
        <strain evidence="4 5">VKM Ac-2541</strain>
    </source>
</reference>
<proteinExistence type="predicted"/>